<organism evidence="9 10">
    <name type="scientific">Splendidivirga corallicola</name>
    <dbReference type="NCBI Taxonomy" id="3051826"/>
    <lineage>
        <taxon>Bacteria</taxon>
        <taxon>Pseudomonadati</taxon>
        <taxon>Bacteroidota</taxon>
        <taxon>Cytophagia</taxon>
        <taxon>Cytophagales</taxon>
        <taxon>Splendidivirgaceae</taxon>
        <taxon>Splendidivirga</taxon>
    </lineage>
</organism>
<keyword evidence="3 5" id="KW-0378">Hydrolase</keyword>
<evidence type="ECO:0000259" key="8">
    <source>
        <dbReference type="Pfam" id="PF00082"/>
    </source>
</evidence>
<keyword evidence="7" id="KW-0732">Signal</keyword>
<evidence type="ECO:0000256" key="1">
    <source>
        <dbReference type="ARBA" id="ARBA00011073"/>
    </source>
</evidence>
<keyword evidence="4 5" id="KW-0720">Serine protease</keyword>
<sequence>MKYNLVAILAICSGTLLAAKPDHTFLPDPILNDTTQKTPKNWHHLDPEKDQYPGISTERAYKELLKNKPSKSVVVAVIDSGIDIDHEDLKDVVWINEDEIAGNGVDDDKNGYIDDVHGWNFIGGKNGNVEFDTYELTREYARLSKKYQNLSDSEKAKDKEYEYFQKIEKEYTSTVERMRNQFNGFKGYFENYSLSKKLMEAYIMTEKLDVASLKSVDSPDERVMAAKQLMLYALENGLDDKQFEEGFDYFNTALDYGYNLDFNPRDIIGDNYEDLSQRVYGNNDVKGDFAFHGTHVAGIIAAKRNNGLGMEGVANDVKIMVVRAVPNGDERDKDVANAIIYAVDNGAKVINMSFGKSFSPNKELVDKAVKYAEKKGVLLVHAAGNSSKDVDVKDNFPNRTYSNNGVKANNWLEVGAVSWEGAENIVAKFSNYGKKSVDIFAPGVDIFSTAPDQDYQNASGTSMAAPVTSGVAALLLSYFPHLSTTQVKDIIIKSSINYKNLKVYKPGSEELVKFGDLSINGSVINVYEAVKMAQRIKAPKKKL</sequence>
<feature type="domain" description="Peptidase S8/S53" evidence="8">
    <location>
        <begin position="71"/>
        <end position="495"/>
    </location>
</feature>
<evidence type="ECO:0000256" key="7">
    <source>
        <dbReference type="SAM" id="SignalP"/>
    </source>
</evidence>
<evidence type="ECO:0000256" key="4">
    <source>
        <dbReference type="ARBA" id="ARBA00022825"/>
    </source>
</evidence>
<dbReference type="InterPro" id="IPR036852">
    <property type="entry name" value="Peptidase_S8/S53_dom_sf"/>
</dbReference>
<dbReference type="InterPro" id="IPR034080">
    <property type="entry name" value="Protease_P7-like_dom"/>
</dbReference>
<dbReference type="InterPro" id="IPR000209">
    <property type="entry name" value="Peptidase_S8/S53_dom"/>
</dbReference>
<evidence type="ECO:0000256" key="3">
    <source>
        <dbReference type="ARBA" id="ARBA00022801"/>
    </source>
</evidence>
<dbReference type="PANTHER" id="PTHR43399:SF4">
    <property type="entry name" value="CELL WALL-ASSOCIATED PROTEASE"/>
    <property type="match status" value="1"/>
</dbReference>
<keyword evidence="10" id="KW-1185">Reference proteome</keyword>
<dbReference type="Pfam" id="PF00082">
    <property type="entry name" value="Peptidase_S8"/>
    <property type="match status" value="1"/>
</dbReference>
<feature type="chain" id="PRO_5047413698" evidence="7">
    <location>
        <begin position="19"/>
        <end position="543"/>
    </location>
</feature>
<accession>A0ABT8KUN3</accession>
<dbReference type="InterPro" id="IPR023828">
    <property type="entry name" value="Peptidase_S8_Ser-AS"/>
</dbReference>
<dbReference type="SUPFAM" id="SSF52743">
    <property type="entry name" value="Subtilisin-like"/>
    <property type="match status" value="1"/>
</dbReference>
<feature type="active site" description="Charge relay system" evidence="5">
    <location>
        <position position="462"/>
    </location>
</feature>
<comment type="caution">
    <text evidence="9">The sequence shown here is derived from an EMBL/GenBank/DDBJ whole genome shotgun (WGS) entry which is preliminary data.</text>
</comment>
<dbReference type="CDD" id="cd07483">
    <property type="entry name" value="Peptidases_S8_Subtilisin_Novo-like"/>
    <property type="match status" value="1"/>
</dbReference>
<protein>
    <submittedName>
        <fullName evidence="9">S8 family peptidase</fullName>
        <ecNumber evidence="9">3.4.-.-</ecNumber>
    </submittedName>
</protein>
<feature type="signal peptide" evidence="7">
    <location>
        <begin position="1"/>
        <end position="18"/>
    </location>
</feature>
<dbReference type="EC" id="3.4.-.-" evidence="9"/>
<dbReference type="PROSITE" id="PS00138">
    <property type="entry name" value="SUBTILASE_SER"/>
    <property type="match status" value="1"/>
</dbReference>
<feature type="active site" description="Charge relay system" evidence="5">
    <location>
        <position position="79"/>
    </location>
</feature>
<feature type="active site" description="Charge relay system" evidence="5">
    <location>
        <position position="292"/>
    </location>
</feature>
<dbReference type="Gene3D" id="3.40.50.200">
    <property type="entry name" value="Peptidase S8/S53 domain"/>
    <property type="match status" value="2"/>
</dbReference>
<dbReference type="PROSITE" id="PS51892">
    <property type="entry name" value="SUBTILASE"/>
    <property type="match status" value="1"/>
</dbReference>
<keyword evidence="2 5" id="KW-0645">Protease</keyword>
<gene>
    <name evidence="9" type="ORF">QQ008_24120</name>
</gene>
<dbReference type="InterPro" id="IPR022398">
    <property type="entry name" value="Peptidase_S8_His-AS"/>
</dbReference>
<proteinExistence type="inferred from homology"/>
<evidence type="ECO:0000313" key="10">
    <source>
        <dbReference type="Proteomes" id="UP001172082"/>
    </source>
</evidence>
<evidence type="ECO:0000256" key="2">
    <source>
        <dbReference type="ARBA" id="ARBA00022670"/>
    </source>
</evidence>
<dbReference type="RefSeq" id="WP_346754523.1">
    <property type="nucleotide sequence ID" value="NZ_JAUJEA010000011.1"/>
</dbReference>
<reference evidence="9" key="1">
    <citation type="submission" date="2023-06" db="EMBL/GenBank/DDBJ databases">
        <title>Genomic of Parafulvivirga corallium.</title>
        <authorList>
            <person name="Wang G."/>
        </authorList>
    </citation>
    <scope>NUCLEOTIDE SEQUENCE</scope>
    <source>
        <strain evidence="9">BMA10</strain>
    </source>
</reference>
<dbReference type="InterPro" id="IPR023827">
    <property type="entry name" value="Peptidase_S8_Asp-AS"/>
</dbReference>
<dbReference type="PANTHER" id="PTHR43399">
    <property type="entry name" value="SUBTILISIN-RELATED"/>
    <property type="match status" value="1"/>
</dbReference>
<dbReference type="InterPro" id="IPR051048">
    <property type="entry name" value="Peptidase_S8/S53_subtilisin"/>
</dbReference>
<dbReference type="Proteomes" id="UP001172082">
    <property type="component" value="Unassembled WGS sequence"/>
</dbReference>
<dbReference type="EMBL" id="JAUJEA010000011">
    <property type="protein sequence ID" value="MDN5204502.1"/>
    <property type="molecule type" value="Genomic_DNA"/>
</dbReference>
<evidence type="ECO:0000256" key="5">
    <source>
        <dbReference type="PROSITE-ProRule" id="PRU01240"/>
    </source>
</evidence>
<evidence type="ECO:0000256" key="6">
    <source>
        <dbReference type="RuleBase" id="RU003355"/>
    </source>
</evidence>
<dbReference type="PROSITE" id="PS00136">
    <property type="entry name" value="SUBTILASE_ASP"/>
    <property type="match status" value="1"/>
</dbReference>
<dbReference type="GO" id="GO:0016787">
    <property type="term" value="F:hydrolase activity"/>
    <property type="evidence" value="ECO:0007669"/>
    <property type="project" value="UniProtKB-KW"/>
</dbReference>
<comment type="similarity">
    <text evidence="1 5 6">Belongs to the peptidase S8 family.</text>
</comment>
<name>A0ABT8KUN3_9BACT</name>
<dbReference type="PROSITE" id="PS00137">
    <property type="entry name" value="SUBTILASE_HIS"/>
    <property type="match status" value="1"/>
</dbReference>
<dbReference type="PRINTS" id="PR00723">
    <property type="entry name" value="SUBTILISIN"/>
</dbReference>
<dbReference type="InterPro" id="IPR015500">
    <property type="entry name" value="Peptidase_S8_subtilisin-rel"/>
</dbReference>
<evidence type="ECO:0000313" key="9">
    <source>
        <dbReference type="EMBL" id="MDN5204502.1"/>
    </source>
</evidence>